<dbReference type="Pfam" id="PF22516">
    <property type="entry name" value="PreP_C"/>
    <property type="match status" value="1"/>
</dbReference>
<protein>
    <recommendedName>
        <fullName evidence="1">Presequence protease mitochondrial-type C-terminal domain-containing protein</fullName>
    </recommendedName>
</protein>
<dbReference type="InterPro" id="IPR055130">
    <property type="entry name" value="PreP_C"/>
</dbReference>
<dbReference type="GO" id="GO:0046872">
    <property type="term" value="F:metal ion binding"/>
    <property type="evidence" value="ECO:0007669"/>
    <property type="project" value="InterPro"/>
</dbReference>
<evidence type="ECO:0000313" key="3">
    <source>
        <dbReference type="Proteomes" id="UP001205105"/>
    </source>
</evidence>
<name>A0AAD5DQ23_9CHLO</name>
<keyword evidence="3" id="KW-1185">Reference proteome</keyword>
<dbReference type="Gene3D" id="3.30.830.10">
    <property type="entry name" value="Metalloenzyme, LuxS/M16 peptidase-like"/>
    <property type="match status" value="1"/>
</dbReference>
<evidence type="ECO:0000259" key="1">
    <source>
        <dbReference type="Pfam" id="PF22516"/>
    </source>
</evidence>
<dbReference type="AlphaFoldDB" id="A0AAD5DQ23"/>
<reference evidence="2" key="1">
    <citation type="submission" date="2020-11" db="EMBL/GenBank/DDBJ databases">
        <title>Chlorella ohadii genome sequencing and assembly.</title>
        <authorList>
            <person name="Murik O."/>
            <person name="Treves H."/>
            <person name="Kedem I."/>
            <person name="Shotland Y."/>
            <person name="Kaplan A."/>
        </authorList>
    </citation>
    <scope>NUCLEOTIDE SEQUENCE</scope>
    <source>
        <strain evidence="2">1</strain>
    </source>
</reference>
<dbReference type="InterPro" id="IPR011249">
    <property type="entry name" value="Metalloenz_LuxS/M16"/>
</dbReference>
<organism evidence="2 3">
    <name type="scientific">Chlorella ohadii</name>
    <dbReference type="NCBI Taxonomy" id="2649997"/>
    <lineage>
        <taxon>Eukaryota</taxon>
        <taxon>Viridiplantae</taxon>
        <taxon>Chlorophyta</taxon>
        <taxon>core chlorophytes</taxon>
        <taxon>Trebouxiophyceae</taxon>
        <taxon>Chlorellales</taxon>
        <taxon>Chlorellaceae</taxon>
        <taxon>Chlorella clade</taxon>
        <taxon>Chlorella</taxon>
    </lineage>
</organism>
<gene>
    <name evidence="2" type="ORF">COHA_004310</name>
</gene>
<sequence length="124" mass="13625">MLTYHRIRPSYYAESAQFLAEQQHSQDAITKSIVGTIGEIDAYMLPDAKGYTAAYCYLLGISDEERQARRDHVLGTTADDLRQLADLLEVAAEEGRVALVTSKAAAAAAQAQRPGLFDKMETVM</sequence>
<feature type="domain" description="Presequence protease mitochondrial-type C-terminal" evidence="1">
    <location>
        <begin position="11"/>
        <end position="102"/>
    </location>
</feature>
<dbReference type="SUPFAM" id="SSF63411">
    <property type="entry name" value="LuxS/MPP-like metallohydrolase"/>
    <property type="match status" value="1"/>
</dbReference>
<proteinExistence type="predicted"/>
<accession>A0AAD5DQ23</accession>
<evidence type="ECO:0000313" key="2">
    <source>
        <dbReference type="EMBL" id="KAI7842117.1"/>
    </source>
</evidence>
<comment type="caution">
    <text evidence="2">The sequence shown here is derived from an EMBL/GenBank/DDBJ whole genome shotgun (WGS) entry which is preliminary data.</text>
</comment>
<dbReference type="EMBL" id="JADXDR010000056">
    <property type="protein sequence ID" value="KAI7842117.1"/>
    <property type="molecule type" value="Genomic_DNA"/>
</dbReference>
<dbReference type="Proteomes" id="UP001205105">
    <property type="component" value="Unassembled WGS sequence"/>
</dbReference>